<dbReference type="Proteomes" id="UP000053244">
    <property type="component" value="Unassembled WGS sequence"/>
</dbReference>
<evidence type="ECO:0000313" key="2">
    <source>
        <dbReference type="Proteomes" id="UP000053244"/>
    </source>
</evidence>
<name>A0A117MP42_9ACTN</name>
<dbReference type="EMBL" id="LLZH01000292">
    <property type="protein sequence ID" value="KUL28012.1"/>
    <property type="molecule type" value="Genomic_DNA"/>
</dbReference>
<organism evidence="1 2">
    <name type="scientific">Actinoplanes awajinensis subsp. mycoplanecinus</name>
    <dbReference type="NCBI Taxonomy" id="135947"/>
    <lineage>
        <taxon>Bacteria</taxon>
        <taxon>Bacillati</taxon>
        <taxon>Actinomycetota</taxon>
        <taxon>Actinomycetes</taxon>
        <taxon>Micromonosporales</taxon>
        <taxon>Micromonosporaceae</taxon>
        <taxon>Actinoplanes</taxon>
    </lineage>
</organism>
<evidence type="ECO:0000313" key="1">
    <source>
        <dbReference type="EMBL" id="KUL28012.1"/>
    </source>
</evidence>
<accession>A0A117MP42</accession>
<comment type="caution">
    <text evidence="1">The sequence shown here is derived from an EMBL/GenBank/DDBJ whole genome shotgun (WGS) entry which is preliminary data.</text>
</comment>
<keyword evidence="2" id="KW-1185">Reference proteome</keyword>
<reference evidence="1 2" key="1">
    <citation type="submission" date="2015-10" db="EMBL/GenBank/DDBJ databases">
        <authorList>
            <person name="Gilbert D.G."/>
        </authorList>
    </citation>
    <scope>NUCLEOTIDE SEQUENCE [LARGE SCALE GENOMIC DNA]</scope>
    <source>
        <strain evidence="1 2">NRRL B-16712</strain>
    </source>
</reference>
<dbReference type="AlphaFoldDB" id="A0A117MP42"/>
<sequence>MSQKTLRLIGYWAGPSEPEVWPDARDFLSPAMPAEDRDAVVTYLHSGTVYLAFAGYSVCRVCGILNGTTELTDGEHFVWPSGLTHYVKAHDLRLPDEVLAVARRGPAHPVDPFAIERAMLETRELTVDEHWWRSRTGSRGSGPERHP</sequence>
<dbReference type="RefSeq" id="WP_067699314.1">
    <property type="nucleotide sequence ID" value="NZ_LLZH01000292.1"/>
</dbReference>
<dbReference type="OrthoDB" id="275232at2"/>
<proteinExistence type="predicted"/>
<protein>
    <submittedName>
        <fullName evidence="1">Uncharacterized protein</fullName>
    </submittedName>
</protein>
<gene>
    <name evidence="1" type="ORF">ADL15_32920</name>
</gene>